<comment type="caution">
    <text evidence="14">The sequence shown here is derived from an EMBL/GenBank/DDBJ whole genome shotgun (WGS) entry which is preliminary data.</text>
</comment>
<organism evidence="14 15">
    <name type="scientific">Plakobranchus ocellatus</name>
    <dbReference type="NCBI Taxonomy" id="259542"/>
    <lineage>
        <taxon>Eukaryota</taxon>
        <taxon>Metazoa</taxon>
        <taxon>Spiralia</taxon>
        <taxon>Lophotrochozoa</taxon>
        <taxon>Mollusca</taxon>
        <taxon>Gastropoda</taxon>
        <taxon>Heterobranchia</taxon>
        <taxon>Euthyneura</taxon>
        <taxon>Panpulmonata</taxon>
        <taxon>Sacoglossa</taxon>
        <taxon>Placobranchoidea</taxon>
        <taxon>Plakobranchidae</taxon>
        <taxon>Plakobranchus</taxon>
    </lineage>
</organism>
<evidence type="ECO:0000256" key="10">
    <source>
        <dbReference type="ARBA" id="ARBA00023242"/>
    </source>
</evidence>
<dbReference type="PANTHER" id="PTHR46600">
    <property type="entry name" value="THAP DOMAIN-CONTAINING"/>
    <property type="match status" value="1"/>
</dbReference>
<dbReference type="AlphaFoldDB" id="A0AAV4CD91"/>
<dbReference type="InterPro" id="IPR026516">
    <property type="entry name" value="THAP1/10"/>
</dbReference>
<dbReference type="EMBL" id="BLXT01006120">
    <property type="protein sequence ID" value="GFO29162.1"/>
    <property type="molecule type" value="Genomic_DNA"/>
</dbReference>
<evidence type="ECO:0000313" key="15">
    <source>
        <dbReference type="Proteomes" id="UP000735302"/>
    </source>
</evidence>
<name>A0AAV4CD91_9GAST</name>
<evidence type="ECO:0000256" key="9">
    <source>
        <dbReference type="ARBA" id="ARBA00023163"/>
    </source>
</evidence>
<dbReference type="Proteomes" id="UP000735302">
    <property type="component" value="Unassembled WGS sequence"/>
</dbReference>
<evidence type="ECO:0000256" key="8">
    <source>
        <dbReference type="ARBA" id="ARBA00023125"/>
    </source>
</evidence>
<evidence type="ECO:0000313" key="14">
    <source>
        <dbReference type="EMBL" id="GFO29162.1"/>
    </source>
</evidence>
<dbReference type="Pfam" id="PF05485">
    <property type="entry name" value="THAP"/>
    <property type="match status" value="1"/>
</dbReference>
<dbReference type="GO" id="GO:0008270">
    <property type="term" value="F:zinc ion binding"/>
    <property type="evidence" value="ECO:0007669"/>
    <property type="project" value="UniProtKB-KW"/>
</dbReference>
<protein>
    <submittedName>
        <fullName evidence="14">52 kDa repressor of the inhibitor of the protein kinase</fullName>
    </submittedName>
</protein>
<evidence type="ECO:0000256" key="11">
    <source>
        <dbReference type="ARBA" id="ARBA00023306"/>
    </source>
</evidence>
<dbReference type="GO" id="GO:0006357">
    <property type="term" value="P:regulation of transcription by RNA polymerase II"/>
    <property type="evidence" value="ECO:0007669"/>
    <property type="project" value="TreeGrafter"/>
</dbReference>
<evidence type="ECO:0000256" key="3">
    <source>
        <dbReference type="ARBA" id="ARBA00022723"/>
    </source>
</evidence>
<dbReference type="GO" id="GO:0000978">
    <property type="term" value="F:RNA polymerase II cis-regulatory region sequence-specific DNA binding"/>
    <property type="evidence" value="ECO:0007669"/>
    <property type="project" value="TreeGrafter"/>
</dbReference>
<evidence type="ECO:0000256" key="1">
    <source>
        <dbReference type="ARBA" id="ARBA00004642"/>
    </source>
</evidence>
<evidence type="ECO:0000256" key="5">
    <source>
        <dbReference type="ARBA" id="ARBA00022833"/>
    </source>
</evidence>
<accession>A0AAV4CD91</accession>
<gene>
    <name evidence="14" type="ORF">PoB_005566700</name>
</gene>
<evidence type="ECO:0000256" key="2">
    <source>
        <dbReference type="ARBA" id="ARBA00006177"/>
    </source>
</evidence>
<proteinExistence type="inferred from homology"/>
<comment type="similarity">
    <text evidence="2">Belongs to the THAP1 family.</text>
</comment>
<keyword evidence="3" id="KW-0479">Metal-binding</keyword>
<dbReference type="GO" id="GO:0003700">
    <property type="term" value="F:DNA-binding transcription factor activity"/>
    <property type="evidence" value="ECO:0007669"/>
    <property type="project" value="TreeGrafter"/>
</dbReference>
<keyword evidence="11" id="KW-0131">Cell cycle</keyword>
<evidence type="ECO:0000256" key="6">
    <source>
        <dbReference type="ARBA" id="ARBA00023015"/>
    </source>
</evidence>
<keyword evidence="4 12" id="KW-0863">Zinc-finger</keyword>
<evidence type="ECO:0000259" key="13">
    <source>
        <dbReference type="PROSITE" id="PS50950"/>
    </source>
</evidence>
<keyword evidence="15" id="KW-1185">Reference proteome</keyword>
<dbReference type="InterPro" id="IPR006612">
    <property type="entry name" value="THAP_Znf"/>
</dbReference>
<evidence type="ECO:0000256" key="7">
    <source>
        <dbReference type="ARBA" id="ARBA00023054"/>
    </source>
</evidence>
<reference evidence="14 15" key="1">
    <citation type="journal article" date="2021" name="Elife">
        <title>Chloroplast acquisition without the gene transfer in kleptoplastic sea slugs, Plakobranchus ocellatus.</title>
        <authorList>
            <person name="Maeda T."/>
            <person name="Takahashi S."/>
            <person name="Yoshida T."/>
            <person name="Shimamura S."/>
            <person name="Takaki Y."/>
            <person name="Nagai Y."/>
            <person name="Toyoda A."/>
            <person name="Suzuki Y."/>
            <person name="Arimoto A."/>
            <person name="Ishii H."/>
            <person name="Satoh N."/>
            <person name="Nishiyama T."/>
            <person name="Hasebe M."/>
            <person name="Maruyama T."/>
            <person name="Minagawa J."/>
            <person name="Obokata J."/>
            <person name="Shigenobu S."/>
        </authorList>
    </citation>
    <scope>NUCLEOTIDE SEQUENCE [LARGE SCALE GENOMIC DNA]</scope>
</reference>
<keyword evidence="7" id="KW-0175">Coiled coil</keyword>
<dbReference type="PANTHER" id="PTHR46600:SF1">
    <property type="entry name" value="THAP DOMAIN-CONTAINING PROTEIN 1"/>
    <property type="match status" value="1"/>
</dbReference>
<keyword evidence="10" id="KW-0539">Nucleus</keyword>
<evidence type="ECO:0000256" key="12">
    <source>
        <dbReference type="PROSITE-ProRule" id="PRU00309"/>
    </source>
</evidence>
<comment type="subcellular location">
    <subcellularLocation>
        <location evidence="1">Nucleus</location>
        <location evidence="1">Nucleoplasm</location>
    </subcellularLocation>
</comment>
<dbReference type="GO" id="GO:0005654">
    <property type="term" value="C:nucleoplasm"/>
    <property type="evidence" value="ECO:0007669"/>
    <property type="project" value="UniProtKB-SubCell"/>
</dbReference>
<dbReference type="PROSITE" id="PS50950">
    <property type="entry name" value="ZF_THAP"/>
    <property type="match status" value="1"/>
</dbReference>
<keyword evidence="6" id="KW-0805">Transcription regulation</keyword>
<keyword evidence="9" id="KW-0804">Transcription</keyword>
<dbReference type="SUPFAM" id="SSF57716">
    <property type="entry name" value="Glucocorticoid receptor-like (DNA-binding domain)"/>
    <property type="match status" value="1"/>
</dbReference>
<sequence length="162" mass="18373">MERNKNTHCKWCSAYGCSNSKNKRPELSFLRFPSDPDRCKKWVVNTRRADLLSTPVEALSGLQAPSASLQNLCHNAETIFRSALEPSTHISGLRSHIIRRIMEATSDNIPATSCEKCNVRRLVLTLFVNIRLHHHLKLQNGVLLSQSSNKAAERKTAIFRHQ</sequence>
<keyword evidence="8 12" id="KW-0238">DNA-binding</keyword>
<feature type="domain" description="THAP-type" evidence="13">
    <location>
        <begin position="1"/>
        <end position="89"/>
    </location>
</feature>
<keyword evidence="5" id="KW-0862">Zinc</keyword>
<evidence type="ECO:0000256" key="4">
    <source>
        <dbReference type="ARBA" id="ARBA00022771"/>
    </source>
</evidence>